<protein>
    <submittedName>
        <fullName evidence="2">Uncharacterized protein</fullName>
    </submittedName>
</protein>
<dbReference type="Proteomes" id="UP001221898">
    <property type="component" value="Unassembled WGS sequence"/>
</dbReference>
<name>A0AAD7W659_9TELE</name>
<gene>
    <name evidence="2" type="ORF">AAFF_G00207150</name>
</gene>
<feature type="region of interest" description="Disordered" evidence="1">
    <location>
        <begin position="63"/>
        <end position="91"/>
    </location>
</feature>
<reference evidence="2" key="1">
    <citation type="journal article" date="2023" name="Science">
        <title>Genome structures resolve the early diversification of teleost fishes.</title>
        <authorList>
            <person name="Parey E."/>
            <person name="Louis A."/>
            <person name="Montfort J."/>
            <person name="Bouchez O."/>
            <person name="Roques C."/>
            <person name="Iampietro C."/>
            <person name="Lluch J."/>
            <person name="Castinel A."/>
            <person name="Donnadieu C."/>
            <person name="Desvignes T."/>
            <person name="Floi Bucao C."/>
            <person name="Jouanno E."/>
            <person name="Wen M."/>
            <person name="Mejri S."/>
            <person name="Dirks R."/>
            <person name="Jansen H."/>
            <person name="Henkel C."/>
            <person name="Chen W.J."/>
            <person name="Zahm M."/>
            <person name="Cabau C."/>
            <person name="Klopp C."/>
            <person name="Thompson A.W."/>
            <person name="Robinson-Rechavi M."/>
            <person name="Braasch I."/>
            <person name="Lecointre G."/>
            <person name="Bobe J."/>
            <person name="Postlethwait J.H."/>
            <person name="Berthelot C."/>
            <person name="Roest Crollius H."/>
            <person name="Guiguen Y."/>
        </authorList>
    </citation>
    <scope>NUCLEOTIDE SEQUENCE</scope>
    <source>
        <strain evidence="2">NC1722</strain>
    </source>
</reference>
<sequence length="91" mass="10237">MAMAMSCDRKAGSLRFCHVTSPSPPFRRKTNAFLRRASCTILPNRENEPKKLQAPEHFCSLPSQSEANGQAFDRNVIQDPTRAAWQKMKGS</sequence>
<keyword evidence="3" id="KW-1185">Reference proteome</keyword>
<organism evidence="2 3">
    <name type="scientific">Aldrovandia affinis</name>
    <dbReference type="NCBI Taxonomy" id="143900"/>
    <lineage>
        <taxon>Eukaryota</taxon>
        <taxon>Metazoa</taxon>
        <taxon>Chordata</taxon>
        <taxon>Craniata</taxon>
        <taxon>Vertebrata</taxon>
        <taxon>Euteleostomi</taxon>
        <taxon>Actinopterygii</taxon>
        <taxon>Neopterygii</taxon>
        <taxon>Teleostei</taxon>
        <taxon>Notacanthiformes</taxon>
        <taxon>Halosauridae</taxon>
        <taxon>Aldrovandia</taxon>
    </lineage>
</organism>
<evidence type="ECO:0000256" key="1">
    <source>
        <dbReference type="SAM" id="MobiDB-lite"/>
    </source>
</evidence>
<dbReference type="AlphaFoldDB" id="A0AAD7W659"/>
<evidence type="ECO:0000313" key="2">
    <source>
        <dbReference type="EMBL" id="KAJ8384254.1"/>
    </source>
</evidence>
<accession>A0AAD7W659</accession>
<evidence type="ECO:0000313" key="3">
    <source>
        <dbReference type="Proteomes" id="UP001221898"/>
    </source>
</evidence>
<proteinExistence type="predicted"/>
<comment type="caution">
    <text evidence="2">The sequence shown here is derived from an EMBL/GenBank/DDBJ whole genome shotgun (WGS) entry which is preliminary data.</text>
</comment>
<dbReference type="EMBL" id="JAINUG010000275">
    <property type="protein sequence ID" value="KAJ8384254.1"/>
    <property type="molecule type" value="Genomic_DNA"/>
</dbReference>